<sequence>MKIKQSFGEKLFDIFNITLLLLTCAVILVPLLHVLAGSLSETNALIHAKVTLWPVGLNFDNYILVFQNTTFWRSFFVTVFITLTGTTINMLLTIFTGYPLSKTFLRGRKPFLLFIIFTMIFTAPMIPSYLLVKELGLLNSVWALIVPGALAAFNLILCITFFRGLPEELFEAARVDGMNEYRVVAQIAFPLSMPIVVTLALFYAVSHWNNYYSALLYITDPDIRPLQLYLYNLLAQFETSDTLSQMNSMVTYDISPQGLQNATIIVATIPIVIIYPFIQRHFIKGAMIGSLKE</sequence>
<dbReference type="InterPro" id="IPR035906">
    <property type="entry name" value="MetI-like_sf"/>
</dbReference>
<evidence type="ECO:0000256" key="4">
    <source>
        <dbReference type="ARBA" id="ARBA00022692"/>
    </source>
</evidence>
<feature type="transmembrane region" description="Helical" evidence="7">
    <location>
        <begin position="12"/>
        <end position="35"/>
    </location>
</feature>
<dbReference type="PANTHER" id="PTHR43744:SF9">
    <property type="entry name" value="POLYGALACTURONAN_RHAMNOGALACTURONAN TRANSPORT SYSTEM PERMEASE PROTEIN YTCP"/>
    <property type="match status" value="1"/>
</dbReference>
<evidence type="ECO:0000256" key="1">
    <source>
        <dbReference type="ARBA" id="ARBA00004651"/>
    </source>
</evidence>
<organism evidence="9 10">
    <name type="scientific">Paenibacillus agaridevorans</name>
    <dbReference type="NCBI Taxonomy" id="171404"/>
    <lineage>
        <taxon>Bacteria</taxon>
        <taxon>Bacillati</taxon>
        <taxon>Bacillota</taxon>
        <taxon>Bacilli</taxon>
        <taxon>Bacillales</taxon>
        <taxon>Paenibacillaceae</taxon>
        <taxon>Paenibacillus</taxon>
    </lineage>
</organism>
<feature type="transmembrane region" description="Helical" evidence="7">
    <location>
        <begin position="142"/>
        <end position="162"/>
    </location>
</feature>
<comment type="similarity">
    <text evidence="7">Belongs to the binding-protein-dependent transport system permease family.</text>
</comment>
<keyword evidence="4 7" id="KW-0812">Transmembrane</keyword>
<dbReference type="Proteomes" id="UP000245202">
    <property type="component" value="Unassembled WGS sequence"/>
</dbReference>
<comment type="subcellular location">
    <subcellularLocation>
        <location evidence="1 7">Cell membrane</location>
        <topology evidence="1 7">Multi-pass membrane protein</topology>
    </subcellularLocation>
</comment>
<name>A0A2R5EXV5_9BACL</name>
<dbReference type="RefSeq" id="WP_108995799.1">
    <property type="nucleotide sequence ID" value="NZ_BDQX01000403.1"/>
</dbReference>
<evidence type="ECO:0000313" key="9">
    <source>
        <dbReference type="EMBL" id="GBG11510.1"/>
    </source>
</evidence>
<accession>A0A2R5EXV5</accession>
<evidence type="ECO:0000256" key="3">
    <source>
        <dbReference type="ARBA" id="ARBA00022475"/>
    </source>
</evidence>
<dbReference type="SUPFAM" id="SSF161098">
    <property type="entry name" value="MetI-like"/>
    <property type="match status" value="1"/>
</dbReference>
<feature type="transmembrane region" description="Helical" evidence="7">
    <location>
        <begin position="75"/>
        <end position="98"/>
    </location>
</feature>
<evidence type="ECO:0000256" key="7">
    <source>
        <dbReference type="RuleBase" id="RU363032"/>
    </source>
</evidence>
<feature type="transmembrane region" description="Helical" evidence="7">
    <location>
        <begin position="258"/>
        <end position="278"/>
    </location>
</feature>
<keyword evidence="2 7" id="KW-0813">Transport</keyword>
<feature type="transmembrane region" description="Helical" evidence="7">
    <location>
        <begin position="183"/>
        <end position="205"/>
    </location>
</feature>
<evidence type="ECO:0000259" key="8">
    <source>
        <dbReference type="PROSITE" id="PS50928"/>
    </source>
</evidence>
<dbReference type="AlphaFoldDB" id="A0A2R5EXV5"/>
<protein>
    <submittedName>
        <fullName evidence="9">ABC transporter permease</fullName>
    </submittedName>
</protein>
<dbReference type="PROSITE" id="PS50928">
    <property type="entry name" value="ABC_TM1"/>
    <property type="match status" value="1"/>
</dbReference>
<dbReference type="InterPro" id="IPR000515">
    <property type="entry name" value="MetI-like"/>
</dbReference>
<comment type="caution">
    <text evidence="9">The sequence shown here is derived from an EMBL/GenBank/DDBJ whole genome shotgun (WGS) entry which is preliminary data.</text>
</comment>
<dbReference type="Pfam" id="PF00528">
    <property type="entry name" value="BPD_transp_1"/>
    <property type="match status" value="1"/>
</dbReference>
<keyword evidence="5 7" id="KW-1133">Transmembrane helix</keyword>
<gene>
    <name evidence="9" type="ORF">PAT3040_06332</name>
</gene>
<dbReference type="EMBL" id="BDQX01000403">
    <property type="protein sequence ID" value="GBG11510.1"/>
    <property type="molecule type" value="Genomic_DNA"/>
</dbReference>
<keyword evidence="3" id="KW-1003">Cell membrane</keyword>
<dbReference type="CDD" id="cd06261">
    <property type="entry name" value="TM_PBP2"/>
    <property type="match status" value="1"/>
</dbReference>
<dbReference type="Gene3D" id="1.10.3720.10">
    <property type="entry name" value="MetI-like"/>
    <property type="match status" value="1"/>
</dbReference>
<dbReference type="GO" id="GO:0055085">
    <property type="term" value="P:transmembrane transport"/>
    <property type="evidence" value="ECO:0007669"/>
    <property type="project" value="InterPro"/>
</dbReference>
<dbReference type="PANTHER" id="PTHR43744">
    <property type="entry name" value="ABC TRANSPORTER PERMEASE PROTEIN MG189-RELATED-RELATED"/>
    <property type="match status" value="1"/>
</dbReference>
<feature type="domain" description="ABC transmembrane type-1" evidence="8">
    <location>
        <begin position="75"/>
        <end position="278"/>
    </location>
</feature>
<evidence type="ECO:0000256" key="6">
    <source>
        <dbReference type="ARBA" id="ARBA00023136"/>
    </source>
</evidence>
<evidence type="ECO:0000313" key="10">
    <source>
        <dbReference type="Proteomes" id="UP000245202"/>
    </source>
</evidence>
<evidence type="ECO:0000256" key="5">
    <source>
        <dbReference type="ARBA" id="ARBA00022989"/>
    </source>
</evidence>
<keyword evidence="6 7" id="KW-0472">Membrane</keyword>
<keyword evidence="10" id="KW-1185">Reference proteome</keyword>
<feature type="transmembrane region" description="Helical" evidence="7">
    <location>
        <begin position="110"/>
        <end position="130"/>
    </location>
</feature>
<evidence type="ECO:0000256" key="2">
    <source>
        <dbReference type="ARBA" id="ARBA00022448"/>
    </source>
</evidence>
<proteinExistence type="inferred from homology"/>
<reference evidence="9 10" key="1">
    <citation type="submission" date="2017-08" db="EMBL/GenBank/DDBJ databases">
        <title>Substantial Increase in Enzyme Production by Combined Drug-Resistance Mutations in Paenibacillus agaridevorans.</title>
        <authorList>
            <person name="Tanaka Y."/>
            <person name="Funane K."/>
            <person name="Hosaka T."/>
            <person name="Shiwa Y."/>
            <person name="Fujita N."/>
            <person name="Miyazaki T."/>
            <person name="Yoshikawa H."/>
            <person name="Murakami K."/>
            <person name="Kasahara K."/>
            <person name="Inaoka T."/>
            <person name="Hiraga Y."/>
            <person name="Ochi K."/>
        </authorList>
    </citation>
    <scope>NUCLEOTIDE SEQUENCE [LARGE SCALE GENOMIC DNA]</scope>
    <source>
        <strain evidence="9 10">T-3040</strain>
    </source>
</reference>
<dbReference type="GO" id="GO:0005886">
    <property type="term" value="C:plasma membrane"/>
    <property type="evidence" value="ECO:0007669"/>
    <property type="project" value="UniProtKB-SubCell"/>
</dbReference>